<protein>
    <recommendedName>
        <fullName evidence="30">Alpha-N-acetylglucosaminidase</fullName>
        <ecNumber evidence="27">2.7.1.24</ecNumber>
        <ecNumber evidence="4">2.7.7.3</ecNumber>
        <ecNumber evidence="28">3.2.1.50</ecNumber>
    </recommendedName>
    <alternativeName>
        <fullName evidence="29">Bifunctional coenzyme A synthase</fullName>
    </alternativeName>
</protein>
<evidence type="ECO:0000259" key="32">
    <source>
        <dbReference type="Pfam" id="PF01467"/>
    </source>
</evidence>
<dbReference type="FunFam" id="3.20.20.80:FF:000107">
    <property type="entry name" value="Alpha-N-acetylglucosaminidase family"/>
    <property type="match status" value="1"/>
</dbReference>
<evidence type="ECO:0000313" key="36">
    <source>
        <dbReference type="EMBL" id="KAG7335530.1"/>
    </source>
</evidence>
<dbReference type="GO" id="GO:0005759">
    <property type="term" value="C:mitochondrial matrix"/>
    <property type="evidence" value="ECO:0007669"/>
    <property type="project" value="UniProtKB-SubCell"/>
</dbReference>
<evidence type="ECO:0000256" key="11">
    <source>
        <dbReference type="ARBA" id="ARBA00022777"/>
    </source>
</evidence>
<dbReference type="InterPro" id="IPR014729">
    <property type="entry name" value="Rossmann-like_a/b/a_fold"/>
</dbReference>
<comment type="subunit">
    <text evidence="3">Monomer.</text>
</comment>
<keyword evidence="15" id="KW-0496">Mitochondrion</keyword>
<keyword evidence="9 31" id="KW-0732">Signal</keyword>
<feature type="chain" id="PRO_5038549864" description="Alpha-N-acetylglucosaminidase" evidence="31">
    <location>
        <begin position="24"/>
        <end position="1355"/>
    </location>
</feature>
<dbReference type="InterPro" id="IPR024240">
    <property type="entry name" value="NAGLU_N"/>
</dbReference>
<feature type="domain" description="Alpha-N-acetylglucosaminidase C-terminal" evidence="35">
    <location>
        <begin position="485"/>
        <end position="743"/>
    </location>
</feature>
<evidence type="ECO:0000256" key="25">
    <source>
        <dbReference type="ARBA" id="ARBA00060996"/>
    </source>
</evidence>
<dbReference type="PANTHER" id="PTHR12872:SF1">
    <property type="entry name" value="ALPHA-N-ACETYLGLUCOSAMINIDASE"/>
    <property type="match status" value="1"/>
</dbReference>
<dbReference type="EC" id="3.2.1.50" evidence="28"/>
<keyword evidence="17" id="KW-0511">Multifunctional enzyme</keyword>
<evidence type="ECO:0000256" key="8">
    <source>
        <dbReference type="ARBA" id="ARBA00022695"/>
    </source>
</evidence>
<feature type="domain" description="Alpha-N-acetylglucosaminidase N-terminal" evidence="34">
    <location>
        <begin position="45"/>
        <end position="127"/>
    </location>
</feature>
<feature type="signal peptide" evidence="31">
    <location>
        <begin position="1"/>
        <end position="23"/>
    </location>
</feature>
<dbReference type="Gene3D" id="3.40.50.620">
    <property type="entry name" value="HUPs"/>
    <property type="match status" value="1"/>
</dbReference>
<dbReference type="InterPro" id="IPR004821">
    <property type="entry name" value="Cyt_trans-like"/>
</dbReference>
<dbReference type="EC" id="2.7.7.3" evidence="4"/>
<dbReference type="Gene3D" id="3.40.50.300">
    <property type="entry name" value="P-loop containing nucleotide triphosphate hydrolases"/>
    <property type="match status" value="1"/>
</dbReference>
<dbReference type="NCBIfam" id="NF001985">
    <property type="entry name" value="PRK00777.1"/>
    <property type="match status" value="1"/>
</dbReference>
<dbReference type="GO" id="GO:0004595">
    <property type="term" value="F:pantetheine-phosphate adenylyltransferase activity"/>
    <property type="evidence" value="ECO:0007669"/>
    <property type="project" value="UniProtKB-EC"/>
</dbReference>
<reference evidence="36 37" key="1">
    <citation type="submission" date="2021-06" db="EMBL/GenBank/DDBJ databases">
        <title>Chromosome-level genome assembly of the red-tail catfish (Hemibagrus wyckioides).</title>
        <authorList>
            <person name="Shao F."/>
        </authorList>
    </citation>
    <scope>NUCLEOTIDE SEQUENCE [LARGE SCALE GENOMIC DNA]</scope>
    <source>
        <strain evidence="36">EC202008001</strain>
        <tissue evidence="36">Blood</tissue>
    </source>
</reference>
<evidence type="ECO:0000256" key="20">
    <source>
        <dbReference type="ARBA" id="ARBA00051912"/>
    </source>
</evidence>
<dbReference type="InterPro" id="IPR007781">
    <property type="entry name" value="NAGLU"/>
</dbReference>
<dbReference type="OrthoDB" id="64736at2759"/>
<comment type="caution">
    <text evidence="36">The sequence shown here is derived from an EMBL/GenBank/DDBJ whole genome shotgun (WGS) entry which is preliminary data.</text>
</comment>
<evidence type="ECO:0000256" key="2">
    <source>
        <dbReference type="ARBA" id="ARBA00004496"/>
    </source>
</evidence>
<keyword evidence="10" id="KW-0547">Nucleotide-binding</keyword>
<dbReference type="Pfam" id="PF05089">
    <property type="entry name" value="NAGLU"/>
    <property type="match status" value="1"/>
</dbReference>
<dbReference type="FunFam" id="3.40.50.620:FF:000089">
    <property type="entry name" value="Bifunctional coenzyme A synthase"/>
    <property type="match status" value="1"/>
</dbReference>
<evidence type="ECO:0000259" key="33">
    <source>
        <dbReference type="Pfam" id="PF05089"/>
    </source>
</evidence>
<comment type="similarity">
    <text evidence="26">In the central section; belongs to the eukaryotic CoaD family.</text>
</comment>
<dbReference type="InterPro" id="IPR024733">
    <property type="entry name" value="NAGLU_tim-barrel"/>
</dbReference>
<accession>A0A9D3P697</accession>
<dbReference type="InterPro" id="IPR029018">
    <property type="entry name" value="Hex-like_dom2"/>
</dbReference>
<evidence type="ECO:0000256" key="1">
    <source>
        <dbReference type="ARBA" id="ARBA00004305"/>
    </source>
</evidence>
<keyword evidence="11" id="KW-0418">Kinase</keyword>
<dbReference type="Gene3D" id="3.30.379.10">
    <property type="entry name" value="Chitobiase/beta-hexosaminidase domain 2-like"/>
    <property type="match status" value="1"/>
</dbReference>
<evidence type="ECO:0000256" key="26">
    <source>
        <dbReference type="ARBA" id="ARBA00061673"/>
    </source>
</evidence>
<evidence type="ECO:0000256" key="30">
    <source>
        <dbReference type="ARBA" id="ARBA00072202"/>
    </source>
</evidence>
<sequence>MTHTRRRLFHTILLLFFLGFVSGFRRFRTLDHLQAKASDETQTRAVRELLGRLLGETSRDFIVSVNSSLSPQGLDVCELHSTRNGTVVAVGRSGVAAAAGVYYYLKYYCHCHVSWSGDQLRVPRPLPPVTGVLRISTQHRFRYYQNVCTQSYSTVWWDWPRWQREIDWMALNGINLPLAFNGQEAVWQEVYASLGLNQTEINDFFTGPAFLAWNRMGNLFEWGGPLPQSWHTKQRSLQVQILERMRSLGMIPVLPAFSGIVPRGITRLFPKANVTKLRPWSHFNCTYSCAYVLDPRDPLFLRIGSLFLSQVVKEFGTDHIYNTDTFNEMTPASTDPAYLTSISRAVFTTMTSVDPQAIWLMQGWLFISSPEFWKPPQIQALLHGVPQGHMIVLDLFAESMPAFNFTQSFYGQPFIWCMLHNFGGNSGLFGTVERVNSGPFEAAKFPGSTLVGLGIAPEGIEQNPVIYELMAELAWRKEAVNLTQWATLYALRRYGTTNESLALAWRLLFQSVYNCTIPGYKNHNRSPLVHRPSLKMQTEIWYNPGDVYEAWKLLLGAAPSLISLDTFRYDLVDVTRQAVQLLTTLFYEEIRDAFQAQKLPELLTAGAVLTYDLLPELDGLLSSDAHFLLGVWLDQARSLGTDKQEAEQYELNARNQITLWGPDGNILDYASKEWAGLMEDYYTQRWRLFVRTLMKCVDSGQPFKQDAFNTAVFQIEKGFVYNRKRYPSKPSGDTYQIALRMFLKYYPHFLKSPLRNSQSAVWKQSRVLQPTRSNGHESAFEEKKTEQFLITWSGRVHLCIMSLFSTGVLVLTSPLHTLPLRFAPVLKSAAKLVERTLYVHLHPGLNLGTGGAPRPVFIPPSADLPGLISRLYSNAADVCAHLDVRLLLANICAQQDSSLDPFPSPQTLSQSPEVVMTDFPIKDPGQTSLVARCLQVYARSCYVCSPSVSSVVLWPQLKEAMEEQEDNWKKNDTQPLETFRDVVVGGTFDRLHSAHRTLLNTCCLMANRRFLIGVCDQELLKSKVLKELIEPYNRRVEKLHEFLNDVKPSLRYEIVPLSDPFGPSVSDAELQCIVVSEETRRGGEAVNRKRVENGLAELVLYEISLIKDAHHADIEEEKISSSSLRTRLLGTLLVPPTPRPALSQVPYVIGLTGGSGSGKSSIALKLEGLGAARIDADQLGHETYQPGTAAYHRIVQEFGTDIVKEDETIDRRALGRKVFGNKERLKALTDIVWPEIALLVKERVQQAKEDGKRVCVLDAAVLLQAGWTEMVHEVWVAIIPEEEAMRRIVQRDGVSQEDALRRLQSQWSNVQLVEQANVVLCTLWEPDVTQRQLEKAWNLLQVRIQQKTEEAEFQP</sequence>
<name>A0A9D3P697_9TELE</name>
<evidence type="ECO:0000256" key="22">
    <source>
        <dbReference type="ARBA" id="ARBA00059677"/>
    </source>
</evidence>
<dbReference type="Gene3D" id="1.20.120.670">
    <property type="entry name" value="N-acetyl-b-d-glucoasminidase"/>
    <property type="match status" value="1"/>
</dbReference>
<evidence type="ECO:0000256" key="24">
    <source>
        <dbReference type="ARBA" id="ARBA00060696"/>
    </source>
</evidence>
<evidence type="ECO:0000256" key="7">
    <source>
        <dbReference type="ARBA" id="ARBA00022679"/>
    </source>
</evidence>
<evidence type="ECO:0000256" key="5">
    <source>
        <dbReference type="ARBA" id="ARBA00022490"/>
    </source>
</evidence>
<dbReference type="SUPFAM" id="SSF52540">
    <property type="entry name" value="P-loop containing nucleoside triphosphate hydrolases"/>
    <property type="match status" value="1"/>
</dbReference>
<dbReference type="FunFam" id="3.40.50.300:FF:000899">
    <property type="entry name" value="Bifunctional coenzyme A synthase"/>
    <property type="match status" value="1"/>
</dbReference>
<feature type="domain" description="Alpha-N-acetylglucosaminidase tim-barrel" evidence="33">
    <location>
        <begin position="142"/>
        <end position="477"/>
    </location>
</feature>
<evidence type="ECO:0000256" key="16">
    <source>
        <dbReference type="ARBA" id="ARBA00023180"/>
    </source>
</evidence>
<dbReference type="InterPro" id="IPR024732">
    <property type="entry name" value="NAGLU_C"/>
</dbReference>
<comment type="catalytic activity">
    <reaction evidence="21">
        <text>Hydrolysis of terminal non-reducing N-acetyl-D-glucosamine residues in N-acetyl-alpha-D-glucosaminides.</text>
        <dbReference type="EC" id="3.2.1.50"/>
    </reaction>
</comment>
<dbReference type="HAMAP" id="MF_00376">
    <property type="entry name" value="Dephospho_CoA_kinase"/>
    <property type="match status" value="1"/>
</dbReference>
<keyword evidence="8" id="KW-0548">Nucleotidyltransferase</keyword>
<evidence type="ECO:0000256" key="28">
    <source>
        <dbReference type="ARBA" id="ARBA00066522"/>
    </source>
</evidence>
<dbReference type="GO" id="GO:0048731">
    <property type="term" value="P:system development"/>
    <property type="evidence" value="ECO:0007669"/>
    <property type="project" value="UniProtKB-ARBA"/>
</dbReference>
<evidence type="ECO:0000256" key="31">
    <source>
        <dbReference type="SAM" id="SignalP"/>
    </source>
</evidence>
<keyword evidence="16" id="KW-0325">Glycoprotein</keyword>
<evidence type="ECO:0000256" key="29">
    <source>
        <dbReference type="ARBA" id="ARBA00067394"/>
    </source>
</evidence>
<dbReference type="Gene3D" id="3.20.20.80">
    <property type="entry name" value="Glycosidases"/>
    <property type="match status" value="1"/>
</dbReference>
<evidence type="ECO:0000256" key="13">
    <source>
        <dbReference type="ARBA" id="ARBA00022840"/>
    </source>
</evidence>
<evidence type="ECO:0000259" key="35">
    <source>
        <dbReference type="Pfam" id="PF12972"/>
    </source>
</evidence>
<evidence type="ECO:0000256" key="4">
    <source>
        <dbReference type="ARBA" id="ARBA00012392"/>
    </source>
</evidence>
<comment type="subcellular location">
    <subcellularLocation>
        <location evidence="2">Cytoplasm</location>
    </subcellularLocation>
    <subcellularLocation>
        <location evidence="1">Mitochondrion matrix</location>
    </subcellularLocation>
</comment>
<dbReference type="Pfam" id="PF01467">
    <property type="entry name" value="CTP_transf_like"/>
    <property type="match status" value="1"/>
</dbReference>
<comment type="catalytic activity">
    <reaction evidence="20">
        <text>3'-dephospho-CoA + ATP = ADP + CoA + H(+)</text>
        <dbReference type="Rhea" id="RHEA:18245"/>
        <dbReference type="ChEBI" id="CHEBI:15378"/>
        <dbReference type="ChEBI" id="CHEBI:30616"/>
        <dbReference type="ChEBI" id="CHEBI:57287"/>
        <dbReference type="ChEBI" id="CHEBI:57328"/>
        <dbReference type="ChEBI" id="CHEBI:456216"/>
        <dbReference type="EC" id="2.7.1.24"/>
    </reaction>
    <physiologicalReaction direction="left-to-right" evidence="20">
        <dbReference type="Rhea" id="RHEA:18246"/>
    </physiologicalReaction>
</comment>
<evidence type="ECO:0000256" key="21">
    <source>
        <dbReference type="ARBA" id="ARBA00052030"/>
    </source>
</evidence>
<evidence type="ECO:0000256" key="15">
    <source>
        <dbReference type="ARBA" id="ARBA00023128"/>
    </source>
</evidence>
<dbReference type="GO" id="GO:0004140">
    <property type="term" value="F:dephospho-CoA kinase activity"/>
    <property type="evidence" value="ECO:0007669"/>
    <property type="project" value="UniProtKB-EC"/>
</dbReference>
<evidence type="ECO:0000256" key="27">
    <source>
        <dbReference type="ARBA" id="ARBA00066359"/>
    </source>
</evidence>
<dbReference type="GO" id="GO:0015937">
    <property type="term" value="P:coenzyme A biosynthetic process"/>
    <property type="evidence" value="ECO:0007669"/>
    <property type="project" value="UniProtKB-KW"/>
</dbReference>
<evidence type="ECO:0000256" key="18">
    <source>
        <dbReference type="ARBA" id="ARBA00023295"/>
    </source>
</evidence>
<dbReference type="GO" id="GO:0004561">
    <property type="term" value="F:alpha-N-acetylglucosaminidase activity"/>
    <property type="evidence" value="ECO:0007669"/>
    <property type="project" value="UniProtKB-EC"/>
</dbReference>
<dbReference type="EMBL" id="JAHKSW010000001">
    <property type="protein sequence ID" value="KAG7335530.1"/>
    <property type="molecule type" value="Genomic_DNA"/>
</dbReference>
<keyword evidence="12" id="KW-0378">Hydrolase</keyword>
<dbReference type="CDD" id="cd02164">
    <property type="entry name" value="PPAT_CoAS"/>
    <property type="match status" value="1"/>
</dbReference>
<keyword evidence="6" id="KW-0597">Phosphoprotein</keyword>
<keyword evidence="13" id="KW-0067">ATP-binding</keyword>
<keyword evidence="37" id="KW-1185">Reference proteome</keyword>
<feature type="domain" description="Cytidyltransferase-like" evidence="32">
    <location>
        <begin position="983"/>
        <end position="1127"/>
    </location>
</feature>
<dbReference type="InterPro" id="IPR027417">
    <property type="entry name" value="P-loop_NTPase"/>
</dbReference>
<dbReference type="Pfam" id="PF01121">
    <property type="entry name" value="CoaE"/>
    <property type="match status" value="1"/>
</dbReference>
<keyword evidence="18" id="KW-0326">Glycosidase</keyword>
<evidence type="ECO:0000256" key="14">
    <source>
        <dbReference type="ARBA" id="ARBA00022993"/>
    </source>
</evidence>
<dbReference type="NCBIfam" id="TIGR00152">
    <property type="entry name" value="dephospho-CoA kinase"/>
    <property type="match status" value="1"/>
</dbReference>
<proteinExistence type="inferred from homology"/>
<evidence type="ECO:0000256" key="9">
    <source>
        <dbReference type="ARBA" id="ARBA00022729"/>
    </source>
</evidence>
<comment type="similarity">
    <text evidence="25">Belongs to the glycosyl hydrolase 89 family.</text>
</comment>
<dbReference type="Proteomes" id="UP000824219">
    <property type="component" value="Linkage Group LG01"/>
</dbReference>
<keyword evidence="14" id="KW-0173">Coenzyme A biosynthesis</keyword>
<dbReference type="EC" id="2.7.1.24" evidence="27"/>
<evidence type="ECO:0000256" key="17">
    <source>
        <dbReference type="ARBA" id="ARBA00023268"/>
    </source>
</evidence>
<dbReference type="PROSITE" id="PS51219">
    <property type="entry name" value="DPCK"/>
    <property type="match status" value="1"/>
</dbReference>
<evidence type="ECO:0000256" key="12">
    <source>
        <dbReference type="ARBA" id="ARBA00022801"/>
    </source>
</evidence>
<dbReference type="CDD" id="cd02022">
    <property type="entry name" value="DPCK"/>
    <property type="match status" value="1"/>
</dbReference>
<comment type="catalytic activity">
    <reaction evidence="19">
        <text>(R)-4'-phosphopantetheine + ATP + H(+) = 3'-dephospho-CoA + diphosphate</text>
        <dbReference type="Rhea" id="RHEA:19801"/>
        <dbReference type="ChEBI" id="CHEBI:15378"/>
        <dbReference type="ChEBI" id="CHEBI:30616"/>
        <dbReference type="ChEBI" id="CHEBI:33019"/>
        <dbReference type="ChEBI" id="CHEBI:57328"/>
        <dbReference type="ChEBI" id="CHEBI:61723"/>
        <dbReference type="EC" id="2.7.7.3"/>
    </reaction>
    <physiologicalReaction direction="left-to-right" evidence="19">
        <dbReference type="Rhea" id="RHEA:19802"/>
    </physiologicalReaction>
</comment>
<dbReference type="InterPro" id="IPR001977">
    <property type="entry name" value="Depp_CoAkinase"/>
</dbReference>
<dbReference type="Pfam" id="PF12972">
    <property type="entry name" value="NAGLU_C"/>
    <property type="match status" value="1"/>
</dbReference>
<dbReference type="SUPFAM" id="SSF52374">
    <property type="entry name" value="Nucleotidylyl transferase"/>
    <property type="match status" value="1"/>
</dbReference>
<dbReference type="PANTHER" id="PTHR12872">
    <property type="entry name" value="ALPHA-N-ACETYLGLUCOSAMINIDASE"/>
    <property type="match status" value="1"/>
</dbReference>
<evidence type="ECO:0000313" key="37">
    <source>
        <dbReference type="Proteomes" id="UP000824219"/>
    </source>
</evidence>
<keyword evidence="5" id="KW-0963">Cytoplasm</keyword>
<evidence type="ECO:0000256" key="19">
    <source>
        <dbReference type="ARBA" id="ARBA00051310"/>
    </source>
</evidence>
<comment type="pathway">
    <text evidence="23">Cofactor biosynthesis; coenzyme A biosynthesis; CoA from (R)-pantothenate: step 4/5.</text>
</comment>
<evidence type="ECO:0000259" key="34">
    <source>
        <dbReference type="Pfam" id="PF12971"/>
    </source>
</evidence>
<evidence type="ECO:0000256" key="6">
    <source>
        <dbReference type="ARBA" id="ARBA00022553"/>
    </source>
</evidence>
<evidence type="ECO:0000256" key="10">
    <source>
        <dbReference type="ARBA" id="ARBA00022741"/>
    </source>
</evidence>
<evidence type="ECO:0000256" key="3">
    <source>
        <dbReference type="ARBA" id="ARBA00011245"/>
    </source>
</evidence>
<gene>
    <name evidence="36" type="ORF">KOW79_000223</name>
</gene>
<organism evidence="36 37">
    <name type="scientific">Hemibagrus wyckioides</name>
    <dbReference type="NCBI Taxonomy" id="337641"/>
    <lineage>
        <taxon>Eukaryota</taxon>
        <taxon>Metazoa</taxon>
        <taxon>Chordata</taxon>
        <taxon>Craniata</taxon>
        <taxon>Vertebrata</taxon>
        <taxon>Euteleostomi</taxon>
        <taxon>Actinopterygii</taxon>
        <taxon>Neopterygii</taxon>
        <taxon>Teleostei</taxon>
        <taxon>Ostariophysi</taxon>
        <taxon>Siluriformes</taxon>
        <taxon>Bagridae</taxon>
        <taxon>Hemibagrus</taxon>
    </lineage>
</organism>
<comment type="pathway">
    <text evidence="24">Cofactor biosynthesis; coenzyme A biosynthesis; CoA from (R)-pantothenate: step 5/5.</text>
</comment>
<dbReference type="Pfam" id="PF12971">
    <property type="entry name" value="NAGLU_N"/>
    <property type="match status" value="1"/>
</dbReference>
<evidence type="ECO:0000256" key="23">
    <source>
        <dbReference type="ARBA" id="ARBA00060565"/>
    </source>
</evidence>
<comment type="function">
    <text evidence="22">Bifunctional enzyme that catalyzes the fourth and fifth sequential steps of CoA biosynthetic pathway. The fourth reaction is catalyzed by the phosphopantetheine adenylyltransferase, coded by the coaD domain; the fifth reaction is catalyzed by the dephospho-CoA kinase, coded by the coaE domain. May act as a point of CoA biosynthesis regulation.</text>
</comment>
<keyword evidence="7" id="KW-0808">Transferase</keyword>
<dbReference type="GO" id="GO:0005524">
    <property type="term" value="F:ATP binding"/>
    <property type="evidence" value="ECO:0007669"/>
    <property type="project" value="UniProtKB-KW"/>
</dbReference>